<evidence type="ECO:0008006" key="4">
    <source>
        <dbReference type="Google" id="ProtNLM"/>
    </source>
</evidence>
<protein>
    <recommendedName>
        <fullName evidence="4">DUF2795 domain-containing protein</fullName>
    </recommendedName>
</protein>
<sequence>MGVKRGRSGLRQVLAGMDFPQPRDAVVTAALEAGADEEIVSALRSIPDAEYNEANEILGSVPLPEYEPGSHTESAQAQERDQ</sequence>
<keyword evidence="3" id="KW-1185">Reference proteome</keyword>
<accession>A0ABR9HNB1</accession>
<dbReference type="EMBL" id="JADBDY010000001">
    <property type="protein sequence ID" value="MBE1460518.1"/>
    <property type="molecule type" value="Genomic_DNA"/>
</dbReference>
<reference evidence="2 3" key="1">
    <citation type="submission" date="2020-10" db="EMBL/GenBank/DDBJ databases">
        <title>Sequencing the genomes of 1000 actinobacteria strains.</title>
        <authorList>
            <person name="Klenk H.-P."/>
        </authorList>
    </citation>
    <scope>NUCLEOTIDE SEQUENCE [LARGE SCALE GENOMIC DNA]</scope>
    <source>
        <strain evidence="2 3">DSM 45157</strain>
    </source>
</reference>
<gene>
    <name evidence="2" type="ORF">H4W79_004732</name>
</gene>
<feature type="region of interest" description="Disordered" evidence="1">
    <location>
        <begin position="57"/>
        <end position="82"/>
    </location>
</feature>
<dbReference type="InterPro" id="IPR021527">
    <property type="entry name" value="DUF2795"/>
</dbReference>
<evidence type="ECO:0000256" key="1">
    <source>
        <dbReference type="SAM" id="MobiDB-lite"/>
    </source>
</evidence>
<comment type="caution">
    <text evidence="2">The sequence shown here is derived from an EMBL/GenBank/DDBJ whole genome shotgun (WGS) entry which is preliminary data.</text>
</comment>
<dbReference type="Proteomes" id="UP000598217">
    <property type="component" value="Unassembled WGS sequence"/>
</dbReference>
<organism evidence="2 3">
    <name type="scientific">Nocardiopsis terrae</name>
    <dbReference type="NCBI Taxonomy" id="372655"/>
    <lineage>
        <taxon>Bacteria</taxon>
        <taxon>Bacillati</taxon>
        <taxon>Actinomycetota</taxon>
        <taxon>Actinomycetes</taxon>
        <taxon>Streptosporangiales</taxon>
        <taxon>Nocardiopsidaceae</taxon>
        <taxon>Nocardiopsis</taxon>
    </lineage>
</organism>
<dbReference type="Pfam" id="PF11387">
    <property type="entry name" value="DUF2795"/>
    <property type="match status" value="1"/>
</dbReference>
<proteinExistence type="predicted"/>
<evidence type="ECO:0000313" key="2">
    <source>
        <dbReference type="EMBL" id="MBE1460518.1"/>
    </source>
</evidence>
<dbReference type="RefSeq" id="WP_191267595.1">
    <property type="nucleotide sequence ID" value="NZ_BMXJ01000001.1"/>
</dbReference>
<feature type="compositionally biased region" description="Polar residues" evidence="1">
    <location>
        <begin position="71"/>
        <end position="82"/>
    </location>
</feature>
<evidence type="ECO:0000313" key="3">
    <source>
        <dbReference type="Proteomes" id="UP000598217"/>
    </source>
</evidence>
<name>A0ABR9HNB1_9ACTN</name>